<dbReference type="AlphaFoldDB" id="K1L205"/>
<dbReference type="PROSITE" id="PS51257">
    <property type="entry name" value="PROKAR_LIPOPROTEIN"/>
    <property type="match status" value="1"/>
</dbReference>
<dbReference type="PATRIC" id="fig|1225176.3.peg.2771"/>
<protein>
    <submittedName>
        <fullName evidence="3">FG-GAP repeat protein</fullName>
    </submittedName>
</protein>
<dbReference type="Pfam" id="PF07593">
    <property type="entry name" value="UnbV_ASPIC"/>
    <property type="match status" value="1"/>
</dbReference>
<evidence type="ECO:0000313" key="4">
    <source>
        <dbReference type="Proteomes" id="UP000004478"/>
    </source>
</evidence>
<dbReference type="EMBL" id="AMGM01000042">
    <property type="protein sequence ID" value="EKB48761.1"/>
    <property type="molecule type" value="Genomic_DNA"/>
</dbReference>
<dbReference type="SUPFAM" id="SSF69318">
    <property type="entry name" value="Integrin alpha N-terminal domain"/>
    <property type="match status" value="2"/>
</dbReference>
<dbReference type="InterPro" id="IPR028994">
    <property type="entry name" value="Integrin_alpha_N"/>
</dbReference>
<sequence>MRSVYSLVLFFLWVSCSTPKQETLFTLLSPKETGIDFSNDLVSSEEMNILEYLYFYNGGGVALGDINNDGWVDIYFTSNQGENKLYLNKGNFQFEDITQSAGVDGGGGWSTGVTMADVNGDGLLDIYVCQVGDYKGLQGKNKLYINNGDLTFTEMAEAYGIDFEGFSTHALFFDYDNDGDLDLYLLNHSIKKPEVFSHADTKFSGQDEKGGDKLFKSQLAQGDQKMIEVTQEAGILSSSLGFGLGVGIADVNGDGWMDIYVSNDFTEDDYLYINQGDGTFRESLQEYIENTSRYSMGNDLADINNDGLPDIFTTDMLPEDPQIWMKSVGEDKQEVFDVKKRLGYGDQYVRNHLQLNRGDGKFSEIGLLTETYATDWSWSPLIFDMDNDGYKDIHVTNGIVKRPNDLDFIQYSQTPVSGLSEIEIQQRQIDMLPSMKLANFTFRNKGELVFEQVGEVWGLDQLSYSNGSAYADLDNDGDLDLVVNNTDQQAFIYRNNSEKLGHQFIQFELAGDKANHFGIGAQVWVKSGDKTLHQTLSTSRGFQSGTSTVLTFGLGKAEEVEQVYVDWGAGQIESFGTKQVNTKHRLVKGKGKADALPKIESKTVLELVTLELGWKHEENTDFDEFRREYLMPRRYAMEGPALAVGDVNGDGLDDIYLGGAKGQAGAIFLQQSEGDFILQKNPVFEQLKTAEDVVAEFIDLNGDGHLDLYVGSAGNEYAAGEVFNFDRVFLNDGKGNFRFSMNSLPPIGENTSSVAFQDVNGDGYVDIFVGAAVVTGNYGAIPRAYLLVNDGQGRFKDMTKTYFGDDFRPGMVQKALWYDVTGDGKSELVLAGEWMPIRVYQQQQDGVFSEMEPLAPAGWYYGLSALQTNTGLNGLLLGNLGLNSKLKASKPQPVKLYHGDFDGNGQDDPLVFHYMEGHLVPFATRDDLIRQIPNLKRRHESYVQYAALKSPQDLLEKEQINQARVFEVAEFQSLFIPKGEQEITPLPLKAQFSPIRDFVSFSSKGEDYVLGVGNFSGFRTDYGRKMAQPLVLMKWTPSGFEQLPLGLEARQYWGEYRYVRKLEIKGEAHLIAVRNNDFPVVFRLNP</sequence>
<proteinExistence type="predicted"/>
<dbReference type="Pfam" id="PF13517">
    <property type="entry name" value="FG-GAP_3"/>
    <property type="match status" value="5"/>
</dbReference>
<accession>K1L205</accession>
<dbReference type="RefSeq" id="WP_009185626.1">
    <property type="nucleotide sequence ID" value="NZ_AMGM01000042.1"/>
</dbReference>
<evidence type="ECO:0000313" key="3">
    <source>
        <dbReference type="EMBL" id="EKB48761.1"/>
    </source>
</evidence>
<dbReference type="InterPro" id="IPR027039">
    <property type="entry name" value="Crtac1"/>
</dbReference>
<feature type="domain" description="ASPIC/UnbV" evidence="2">
    <location>
        <begin position="518"/>
        <end position="582"/>
    </location>
</feature>
<dbReference type="Proteomes" id="UP000004478">
    <property type="component" value="Unassembled WGS sequence"/>
</dbReference>
<gene>
    <name evidence="3" type="ORF">B879_02603</name>
</gene>
<organism evidence="3 4">
    <name type="scientific">Cecembia lonarensis (strain CCUG 58316 / KCTC 22772 / LW9)</name>
    <dbReference type="NCBI Taxonomy" id="1225176"/>
    <lineage>
        <taxon>Bacteria</taxon>
        <taxon>Pseudomonadati</taxon>
        <taxon>Bacteroidota</taxon>
        <taxon>Cytophagia</taxon>
        <taxon>Cytophagales</taxon>
        <taxon>Cyclobacteriaceae</taxon>
        <taxon>Cecembia</taxon>
    </lineage>
</organism>
<dbReference type="PANTHER" id="PTHR16026:SF0">
    <property type="entry name" value="CARTILAGE ACIDIC PROTEIN 1"/>
    <property type="match status" value="1"/>
</dbReference>
<evidence type="ECO:0000256" key="1">
    <source>
        <dbReference type="ARBA" id="ARBA00022729"/>
    </source>
</evidence>
<dbReference type="InterPro" id="IPR013517">
    <property type="entry name" value="FG-GAP"/>
</dbReference>
<dbReference type="OrthoDB" id="9816120at2"/>
<comment type="caution">
    <text evidence="3">The sequence shown here is derived from an EMBL/GenBank/DDBJ whole genome shotgun (WGS) entry which is preliminary data.</text>
</comment>
<reference evidence="3 4" key="1">
    <citation type="journal article" date="2012" name="J. Bacteriol.">
        <title>Draft Genome Sequence of Cecembia lonarensis Strain LW9T, Isolated from Lonar Lake, a Haloalkaline Lake in India.</title>
        <authorList>
            <person name="Shivaji S."/>
            <person name="Ara S."/>
            <person name="Singh A."/>
            <person name="Pinnaka A.K."/>
        </authorList>
    </citation>
    <scope>NUCLEOTIDE SEQUENCE [LARGE SCALE GENOMIC DNA]</scope>
    <source>
        <strain evidence="3 4">LW9</strain>
    </source>
</reference>
<dbReference type="InterPro" id="IPR011519">
    <property type="entry name" value="UnbV_ASPIC"/>
</dbReference>
<name>K1L205_CECL9</name>
<dbReference type="Gene3D" id="2.130.10.130">
    <property type="entry name" value="Integrin alpha, N-terminal"/>
    <property type="match status" value="4"/>
</dbReference>
<keyword evidence="4" id="KW-1185">Reference proteome</keyword>
<keyword evidence="1" id="KW-0732">Signal</keyword>
<dbReference type="PANTHER" id="PTHR16026">
    <property type="entry name" value="CARTILAGE ACIDIC PROTEIN 1"/>
    <property type="match status" value="1"/>
</dbReference>
<evidence type="ECO:0000259" key="2">
    <source>
        <dbReference type="Pfam" id="PF07593"/>
    </source>
</evidence>